<dbReference type="InterPro" id="IPR000566">
    <property type="entry name" value="Lipocln_cytosolic_FA-bd_dom"/>
</dbReference>
<dbReference type="PANTHER" id="PTHR11430">
    <property type="entry name" value="LIPOCALIN"/>
    <property type="match status" value="1"/>
</dbReference>
<reference evidence="9" key="1">
    <citation type="submission" date="2025-08" db="UniProtKB">
        <authorList>
            <consortium name="RefSeq"/>
        </authorList>
    </citation>
    <scope>IDENTIFICATION</scope>
    <source>
        <tissue evidence="9">Blood</tissue>
    </source>
</reference>
<dbReference type="SUPFAM" id="SSF50814">
    <property type="entry name" value="Lipocalins"/>
    <property type="match status" value="1"/>
</dbReference>
<dbReference type="PROSITE" id="PS00213">
    <property type="entry name" value="LIPOCALIN"/>
    <property type="match status" value="1"/>
</dbReference>
<dbReference type="GeneID" id="116539204"/>
<evidence type="ECO:0000256" key="1">
    <source>
        <dbReference type="ARBA" id="ARBA00004613"/>
    </source>
</evidence>
<feature type="domain" description="Lipocalin/cytosolic fatty-acid binding" evidence="7">
    <location>
        <begin position="34"/>
        <end position="167"/>
    </location>
</feature>
<dbReference type="InterPro" id="IPR002447">
    <property type="entry name" value="Blactoglobulin"/>
</dbReference>
<evidence type="ECO:0000313" key="8">
    <source>
        <dbReference type="Proteomes" id="UP000504640"/>
    </source>
</evidence>
<dbReference type="PANTHER" id="PTHR11430:SF117">
    <property type="entry name" value="GLYCODELIN"/>
    <property type="match status" value="1"/>
</dbReference>
<dbReference type="GO" id="GO:0036094">
    <property type="term" value="F:small molecule binding"/>
    <property type="evidence" value="ECO:0007669"/>
    <property type="project" value="InterPro"/>
</dbReference>
<proteinExistence type="inferred from homology"/>
<name>A0A6J3GIJ6_SAPAP</name>
<dbReference type="InterPro" id="IPR022272">
    <property type="entry name" value="Lipocalin_CS"/>
</dbReference>
<dbReference type="CDD" id="cd19416">
    <property type="entry name" value="lipocalin_beta-LG-like"/>
    <property type="match status" value="1"/>
</dbReference>
<evidence type="ECO:0000259" key="7">
    <source>
        <dbReference type="Pfam" id="PF00061"/>
    </source>
</evidence>
<sequence length="182" mass="20729">MQCLLLTLGMALVCSVQASGIPQTEQDLEVPKLAGTWHSMAMAASDSTLLEARDAPLRIYITSLMPTAEGNLEIILHRWENNSCVEKKVLAEKTENPKNFRINCADMAVNEVTLLETDYDKFLFLCMKSTVTPKQSTMCQYLARSPEADDEVLKEFFRTFKTLPVQLWFLLEWYQVEEPCPI</sequence>
<keyword evidence="6" id="KW-0732">Signal</keyword>
<feature type="chain" id="PRO_5027088183" evidence="6">
    <location>
        <begin position="19"/>
        <end position="182"/>
    </location>
</feature>
<organism evidence="8 9">
    <name type="scientific">Sapajus apella</name>
    <name type="common">Brown-capped capuchin</name>
    <name type="synonym">Cebus apella</name>
    <dbReference type="NCBI Taxonomy" id="9515"/>
    <lineage>
        <taxon>Eukaryota</taxon>
        <taxon>Metazoa</taxon>
        <taxon>Chordata</taxon>
        <taxon>Craniata</taxon>
        <taxon>Vertebrata</taxon>
        <taxon>Euteleostomi</taxon>
        <taxon>Mammalia</taxon>
        <taxon>Eutheria</taxon>
        <taxon>Euarchontoglires</taxon>
        <taxon>Primates</taxon>
        <taxon>Haplorrhini</taxon>
        <taxon>Platyrrhini</taxon>
        <taxon>Cebidae</taxon>
        <taxon>Cebinae</taxon>
        <taxon>Sapajus</taxon>
    </lineage>
</organism>
<dbReference type="Proteomes" id="UP000504640">
    <property type="component" value="Unplaced"/>
</dbReference>
<dbReference type="GO" id="GO:0005576">
    <property type="term" value="C:extracellular region"/>
    <property type="evidence" value="ECO:0007669"/>
    <property type="project" value="UniProtKB-SubCell"/>
</dbReference>
<evidence type="ECO:0000256" key="6">
    <source>
        <dbReference type="SAM" id="SignalP"/>
    </source>
</evidence>
<dbReference type="AlphaFoldDB" id="A0A6J3GIJ6"/>
<evidence type="ECO:0000256" key="2">
    <source>
        <dbReference type="ARBA" id="ARBA00006889"/>
    </source>
</evidence>
<comment type="similarity">
    <text evidence="2 5">Belongs to the calycin superfamily. Lipocalin family.</text>
</comment>
<dbReference type="InterPro" id="IPR012674">
    <property type="entry name" value="Calycin"/>
</dbReference>
<evidence type="ECO:0000313" key="9">
    <source>
        <dbReference type="RefSeq" id="XP_032117818.1"/>
    </source>
</evidence>
<keyword evidence="4" id="KW-1015">Disulfide bond</keyword>
<accession>A0A6J3GIJ6</accession>
<evidence type="ECO:0000256" key="5">
    <source>
        <dbReference type="RuleBase" id="RU003695"/>
    </source>
</evidence>
<keyword evidence="8" id="KW-1185">Reference proteome</keyword>
<evidence type="ECO:0000256" key="4">
    <source>
        <dbReference type="ARBA" id="ARBA00023157"/>
    </source>
</evidence>
<dbReference type="PRINTS" id="PR01172">
    <property type="entry name" value="BLCTOGLOBULN"/>
</dbReference>
<dbReference type="PRINTS" id="PR00179">
    <property type="entry name" value="LIPOCALIN"/>
</dbReference>
<gene>
    <name evidence="9" type="primary">LOC116539204</name>
</gene>
<dbReference type="RefSeq" id="XP_032117818.1">
    <property type="nucleotide sequence ID" value="XM_032261927.1"/>
</dbReference>
<comment type="subcellular location">
    <subcellularLocation>
        <location evidence="1">Secreted</location>
    </subcellularLocation>
</comment>
<dbReference type="InterPro" id="IPR002345">
    <property type="entry name" value="Lipocalin"/>
</dbReference>
<feature type="signal peptide" evidence="6">
    <location>
        <begin position="1"/>
        <end position="18"/>
    </location>
</feature>
<protein>
    <submittedName>
        <fullName evidence="9">Glycodelin-like isoform X1</fullName>
    </submittedName>
</protein>
<dbReference type="Pfam" id="PF00061">
    <property type="entry name" value="Lipocalin"/>
    <property type="match status" value="1"/>
</dbReference>
<keyword evidence="3" id="KW-0964">Secreted</keyword>
<evidence type="ECO:0000256" key="3">
    <source>
        <dbReference type="ARBA" id="ARBA00022525"/>
    </source>
</evidence>
<dbReference type="Gene3D" id="2.40.128.20">
    <property type="match status" value="1"/>
</dbReference>